<dbReference type="Proteomes" id="UP001303222">
    <property type="component" value="Unassembled WGS sequence"/>
</dbReference>
<name>A0AAN6SJP0_9PEZI</name>
<organism evidence="2 3">
    <name type="scientific">Pseudoneurospora amorphoporcata</name>
    <dbReference type="NCBI Taxonomy" id="241081"/>
    <lineage>
        <taxon>Eukaryota</taxon>
        <taxon>Fungi</taxon>
        <taxon>Dikarya</taxon>
        <taxon>Ascomycota</taxon>
        <taxon>Pezizomycotina</taxon>
        <taxon>Sordariomycetes</taxon>
        <taxon>Sordariomycetidae</taxon>
        <taxon>Sordariales</taxon>
        <taxon>Sordariaceae</taxon>
        <taxon>Pseudoneurospora</taxon>
    </lineage>
</organism>
<evidence type="ECO:0000313" key="2">
    <source>
        <dbReference type="EMBL" id="KAK3956837.1"/>
    </source>
</evidence>
<dbReference type="EMBL" id="MU859062">
    <property type="protein sequence ID" value="KAK3956837.1"/>
    <property type="molecule type" value="Genomic_DNA"/>
</dbReference>
<protein>
    <submittedName>
        <fullName evidence="2">Uncharacterized protein</fullName>
    </submittedName>
</protein>
<gene>
    <name evidence="2" type="ORF">QBC32DRAFT_402186</name>
</gene>
<evidence type="ECO:0000256" key="1">
    <source>
        <dbReference type="SAM" id="MobiDB-lite"/>
    </source>
</evidence>
<reference evidence="2" key="2">
    <citation type="submission" date="2023-06" db="EMBL/GenBank/DDBJ databases">
        <authorList>
            <consortium name="Lawrence Berkeley National Laboratory"/>
            <person name="Mondo S.J."/>
            <person name="Hensen N."/>
            <person name="Bonometti L."/>
            <person name="Westerberg I."/>
            <person name="Brannstrom I.O."/>
            <person name="Guillou S."/>
            <person name="Cros-Aarteil S."/>
            <person name="Calhoun S."/>
            <person name="Haridas S."/>
            <person name="Kuo A."/>
            <person name="Pangilinan J."/>
            <person name="Riley R."/>
            <person name="Labutti K."/>
            <person name="Andreopoulos B."/>
            <person name="Lipzen A."/>
            <person name="Chen C."/>
            <person name="Yanf M."/>
            <person name="Daum C."/>
            <person name="Ng V."/>
            <person name="Clum A."/>
            <person name="Steindorff A."/>
            <person name="Ohm R."/>
            <person name="Martin F."/>
            <person name="Silar P."/>
            <person name="Natvig D."/>
            <person name="Lalanne C."/>
            <person name="Gautier V."/>
            <person name="Ament-Velasquez S.L."/>
            <person name="Kruys A."/>
            <person name="Hutchinson M.I."/>
            <person name="Powell A.J."/>
            <person name="Barry K."/>
            <person name="Miller A.N."/>
            <person name="Grigoriev I.V."/>
            <person name="Debuchy R."/>
            <person name="Gladieux P."/>
            <person name="Thoren M.H."/>
            <person name="Johannesson H."/>
        </authorList>
    </citation>
    <scope>NUCLEOTIDE SEQUENCE</scope>
    <source>
        <strain evidence="2">CBS 626.80</strain>
    </source>
</reference>
<reference evidence="2" key="1">
    <citation type="journal article" date="2023" name="Mol. Phylogenet. Evol.">
        <title>Genome-scale phylogeny and comparative genomics of the fungal order Sordariales.</title>
        <authorList>
            <person name="Hensen N."/>
            <person name="Bonometti L."/>
            <person name="Westerberg I."/>
            <person name="Brannstrom I.O."/>
            <person name="Guillou S."/>
            <person name="Cros-Aarteil S."/>
            <person name="Calhoun S."/>
            <person name="Haridas S."/>
            <person name="Kuo A."/>
            <person name="Mondo S."/>
            <person name="Pangilinan J."/>
            <person name="Riley R."/>
            <person name="LaButti K."/>
            <person name="Andreopoulos B."/>
            <person name="Lipzen A."/>
            <person name="Chen C."/>
            <person name="Yan M."/>
            <person name="Daum C."/>
            <person name="Ng V."/>
            <person name="Clum A."/>
            <person name="Steindorff A."/>
            <person name="Ohm R.A."/>
            <person name="Martin F."/>
            <person name="Silar P."/>
            <person name="Natvig D.O."/>
            <person name="Lalanne C."/>
            <person name="Gautier V."/>
            <person name="Ament-Velasquez S.L."/>
            <person name="Kruys A."/>
            <person name="Hutchinson M.I."/>
            <person name="Powell A.J."/>
            <person name="Barry K."/>
            <person name="Miller A.N."/>
            <person name="Grigoriev I.V."/>
            <person name="Debuchy R."/>
            <person name="Gladieux P."/>
            <person name="Hiltunen Thoren M."/>
            <person name="Johannesson H."/>
        </authorList>
    </citation>
    <scope>NUCLEOTIDE SEQUENCE</scope>
    <source>
        <strain evidence="2">CBS 626.80</strain>
    </source>
</reference>
<comment type="caution">
    <text evidence="2">The sequence shown here is derived from an EMBL/GenBank/DDBJ whole genome shotgun (WGS) entry which is preliminary data.</text>
</comment>
<keyword evidence="3" id="KW-1185">Reference proteome</keyword>
<proteinExistence type="predicted"/>
<feature type="region of interest" description="Disordered" evidence="1">
    <location>
        <begin position="1"/>
        <end position="42"/>
    </location>
</feature>
<feature type="compositionally biased region" description="Basic residues" evidence="1">
    <location>
        <begin position="9"/>
        <end position="19"/>
    </location>
</feature>
<sequence length="165" mass="18211">MPSSSAKVARNKQPAHKKDKKESGAKKLAEKEADETATNTLEAETKRFFQEYQNSSTDVEKNQAISNIMYNAADKLFTEHDPSKSDWVLQRIIQAVFAALEGVIIPTTKEKTTHDSKGRFQCRTEGSVLPPPAYINSKVVESASSDVPTQSKAVDRAPSDVPLLF</sequence>
<evidence type="ECO:0000313" key="3">
    <source>
        <dbReference type="Proteomes" id="UP001303222"/>
    </source>
</evidence>
<accession>A0AAN6SJP0</accession>
<feature type="compositionally biased region" description="Basic and acidic residues" evidence="1">
    <location>
        <begin position="20"/>
        <end position="31"/>
    </location>
</feature>
<dbReference type="AlphaFoldDB" id="A0AAN6SJP0"/>